<keyword evidence="2 9" id="KW-0813">Transport</keyword>
<reference evidence="11 12" key="2">
    <citation type="journal article" date="2016" name="Environ. Microbiol.">
        <title>The revisited genome of Pseudomonas putida KT2440 enlightens its value as a robust metabolic chassis.</title>
        <authorList>
            <person name="Belda E."/>
            <person name="van Heck R.G."/>
            <person name="Lopez-Sanchez M.J."/>
            <person name="Cruveiller S."/>
            <person name="Barbe V."/>
            <person name="Fraser C."/>
            <person name="Klenk H.P."/>
            <person name="Petersen J."/>
            <person name="Morgat A."/>
            <person name="Nikel P.I."/>
            <person name="Vallenet D."/>
            <person name="Rouy Z."/>
            <person name="Sekowska A."/>
            <person name="Martins Dos Santos V.A."/>
            <person name="de Lorenzo V."/>
            <person name="Danchin A."/>
            <person name="Medigue C."/>
        </authorList>
    </citation>
    <scope>NUCLEOTIDE SEQUENCE [LARGE SCALE GENOMIC DNA]</scope>
    <source>
        <strain evidence="12">ATCC 47054 / DSM 6125 / CFBP 8728 / NCIMB 11950 / KT2440</strain>
    </source>
</reference>
<evidence type="ECO:0000256" key="7">
    <source>
        <dbReference type="ARBA" id="ARBA00023136"/>
    </source>
</evidence>
<evidence type="ECO:0000313" key="12">
    <source>
        <dbReference type="Proteomes" id="UP000000556"/>
    </source>
</evidence>
<keyword evidence="7 9" id="KW-0472">Membrane</keyword>
<dbReference type="GO" id="GO:0022857">
    <property type="term" value="F:transmembrane transporter activity"/>
    <property type="evidence" value="ECO:0007669"/>
    <property type="project" value="UniProtKB-UniRule"/>
</dbReference>
<evidence type="ECO:0000256" key="4">
    <source>
        <dbReference type="ARBA" id="ARBA00022519"/>
    </source>
</evidence>
<evidence type="ECO:0000256" key="9">
    <source>
        <dbReference type="RuleBase" id="RU369079"/>
    </source>
</evidence>
<dbReference type="PANTHER" id="PTHR35011:SF11">
    <property type="entry name" value="TRAP TRANSPORTER SMALL PERMEASE PROTEIN"/>
    <property type="match status" value="1"/>
</dbReference>
<dbReference type="eggNOG" id="COG3090">
    <property type="taxonomic scope" value="Bacteria"/>
</dbReference>
<evidence type="ECO:0000256" key="3">
    <source>
        <dbReference type="ARBA" id="ARBA00022475"/>
    </source>
</evidence>
<proteinExistence type="inferred from homology"/>
<dbReference type="AlphaFoldDB" id="Q88NN9"/>
<accession>Q88NN9</accession>
<evidence type="ECO:0000256" key="5">
    <source>
        <dbReference type="ARBA" id="ARBA00022692"/>
    </source>
</evidence>
<dbReference type="PhylomeDB" id="Q88NN9"/>
<dbReference type="PATRIC" id="fig|160488.4.peg.1240"/>
<evidence type="ECO:0000256" key="8">
    <source>
        <dbReference type="ARBA" id="ARBA00038436"/>
    </source>
</evidence>
<protein>
    <recommendedName>
        <fullName evidence="9">TRAP transporter small permease protein</fullName>
    </recommendedName>
</protein>
<dbReference type="STRING" id="160488.PP_1168"/>
<dbReference type="PaxDb" id="160488-PP_1168"/>
<dbReference type="OrthoDB" id="4964541at2"/>
<organism evidence="11 12">
    <name type="scientific">Pseudomonas putida (strain ATCC 47054 / DSM 6125 / CFBP 8728 / NCIMB 11950 / KT2440)</name>
    <dbReference type="NCBI Taxonomy" id="160488"/>
    <lineage>
        <taxon>Bacteria</taxon>
        <taxon>Pseudomonadati</taxon>
        <taxon>Pseudomonadota</taxon>
        <taxon>Gammaproteobacteria</taxon>
        <taxon>Pseudomonadales</taxon>
        <taxon>Pseudomonadaceae</taxon>
        <taxon>Pseudomonas</taxon>
    </lineage>
</organism>
<evidence type="ECO:0000256" key="2">
    <source>
        <dbReference type="ARBA" id="ARBA00022448"/>
    </source>
</evidence>
<name>Q88NN9_PSEPK</name>
<dbReference type="PANTHER" id="PTHR35011">
    <property type="entry name" value="2,3-DIKETO-L-GULONATE TRAP TRANSPORTER SMALL PERMEASE PROTEIN YIAM"/>
    <property type="match status" value="1"/>
</dbReference>
<feature type="transmembrane region" description="Helical" evidence="9">
    <location>
        <begin position="150"/>
        <end position="173"/>
    </location>
</feature>
<dbReference type="EMBL" id="AE015451">
    <property type="protein sequence ID" value="AAN66792.1"/>
    <property type="molecule type" value="Genomic_DNA"/>
</dbReference>
<reference evidence="11 12" key="1">
    <citation type="journal article" date="2002" name="Environ. Microbiol.">
        <title>Complete genome sequence and comparative analysis of the metabolically versatile Pseudomonas putida KT2440.</title>
        <authorList>
            <person name="Nelson K.E."/>
            <person name="Weinel C."/>
            <person name="Paulsen I.T."/>
            <person name="Dodson R.J."/>
            <person name="Hilbert H."/>
            <person name="Martins dos Santos V.A."/>
            <person name="Fouts D.E."/>
            <person name="Gill S.R."/>
            <person name="Pop M."/>
            <person name="Holmes M."/>
            <person name="Brinkac L."/>
            <person name="Beanan M."/>
            <person name="DeBoy R.T."/>
            <person name="Daugherty S."/>
            <person name="Kolonay J."/>
            <person name="Madupu R."/>
            <person name="Nelson W."/>
            <person name="White O."/>
            <person name="Peterson J."/>
            <person name="Khouri H."/>
            <person name="Hance I."/>
            <person name="Chris Lee P."/>
            <person name="Holtzapple E."/>
            <person name="Scanlan D."/>
            <person name="Tran K."/>
            <person name="Moazzez A."/>
            <person name="Utterback T."/>
            <person name="Rizzo M."/>
            <person name="Lee K."/>
            <person name="Kosack D."/>
            <person name="Moestl D."/>
            <person name="Wedler H."/>
            <person name="Lauber J."/>
            <person name="Stjepandic D."/>
            <person name="Hoheisel J."/>
            <person name="Straetz M."/>
            <person name="Heim S."/>
            <person name="Kiewitz C."/>
            <person name="Eisen J.A."/>
            <person name="Timmis K.N."/>
            <person name="Dusterhoft A."/>
            <person name="Tummler B."/>
            <person name="Fraser C.M."/>
        </authorList>
    </citation>
    <scope>NUCLEOTIDE SEQUENCE [LARGE SCALE GENOMIC DNA]</scope>
    <source>
        <strain evidence="12">ATCC 47054 / DSM 6125 / CFBP 8728 / NCIMB 11950 / KT2440</strain>
    </source>
</reference>
<sequence length="194" mass="21274">MPNRPRQCGARRPAALVMPMKSLFLSVNDTLYRSCIWIAGLSILAMTLIIPWGIFARYVLGTGSSWPEPVSILLMVVFTFVGAAASYRAGAHMAVGMITDRLPPLQRQLVALLVQLLMIVVCVFMTYYGTRLCITTWNQSLASLPGVRVGMTYAPIPVGGVLTLVFVLEKLLLGDQSNRKVVRFDLVEENEGAA</sequence>
<feature type="transmembrane region" description="Helical" evidence="9">
    <location>
        <begin position="70"/>
        <end position="89"/>
    </location>
</feature>
<keyword evidence="5 9" id="KW-0812">Transmembrane</keyword>
<feature type="domain" description="Tripartite ATP-independent periplasmic transporters DctQ component" evidence="10">
    <location>
        <begin position="46"/>
        <end position="172"/>
    </location>
</feature>
<keyword evidence="4 9" id="KW-0997">Cell inner membrane</keyword>
<comment type="subcellular location">
    <subcellularLocation>
        <location evidence="1 9">Cell inner membrane</location>
        <topology evidence="1 9">Multi-pass membrane protein</topology>
    </subcellularLocation>
</comment>
<dbReference type="GO" id="GO:0005886">
    <property type="term" value="C:plasma membrane"/>
    <property type="evidence" value="ECO:0007669"/>
    <property type="project" value="UniProtKB-SubCell"/>
</dbReference>
<dbReference type="Proteomes" id="UP000000556">
    <property type="component" value="Chromosome"/>
</dbReference>
<dbReference type="GO" id="GO:0015740">
    <property type="term" value="P:C4-dicarboxylate transport"/>
    <property type="evidence" value="ECO:0007669"/>
    <property type="project" value="TreeGrafter"/>
</dbReference>
<comment type="function">
    <text evidence="9">Part of the tripartite ATP-independent periplasmic (TRAP) transport system.</text>
</comment>
<feature type="transmembrane region" description="Helical" evidence="9">
    <location>
        <begin position="109"/>
        <end position="130"/>
    </location>
</feature>
<comment type="similarity">
    <text evidence="8 9">Belongs to the TRAP transporter small permease family.</text>
</comment>
<dbReference type="BioCyc" id="PPUT160488:G1G01-1251-MONOMER"/>
<dbReference type="InterPro" id="IPR055348">
    <property type="entry name" value="DctQ"/>
</dbReference>
<keyword evidence="6 9" id="KW-1133">Transmembrane helix</keyword>
<evidence type="ECO:0000256" key="6">
    <source>
        <dbReference type="ARBA" id="ARBA00022989"/>
    </source>
</evidence>
<evidence type="ECO:0000313" key="11">
    <source>
        <dbReference type="EMBL" id="AAN66792.1"/>
    </source>
</evidence>
<dbReference type="InterPro" id="IPR007387">
    <property type="entry name" value="TRAP_DctQ"/>
</dbReference>
<evidence type="ECO:0000259" key="10">
    <source>
        <dbReference type="Pfam" id="PF04290"/>
    </source>
</evidence>
<keyword evidence="3" id="KW-1003">Cell membrane</keyword>
<gene>
    <name evidence="11" type="ordered locus">PP_1168</name>
</gene>
<dbReference type="HOGENOM" id="CLU_086356_9_1_6"/>
<evidence type="ECO:0000256" key="1">
    <source>
        <dbReference type="ARBA" id="ARBA00004429"/>
    </source>
</evidence>
<keyword evidence="12" id="KW-1185">Reference proteome</keyword>
<dbReference type="KEGG" id="ppu:PP_1168"/>
<comment type="subunit">
    <text evidence="9">The complex comprises the extracytoplasmic solute receptor protein and the two transmembrane proteins.</text>
</comment>
<dbReference type="Pfam" id="PF04290">
    <property type="entry name" value="DctQ"/>
    <property type="match status" value="1"/>
</dbReference>
<feature type="transmembrane region" description="Helical" evidence="9">
    <location>
        <begin position="30"/>
        <end position="50"/>
    </location>
</feature>